<evidence type="ECO:0000313" key="9">
    <source>
        <dbReference type="EMBL" id="ORY84303.1"/>
    </source>
</evidence>
<keyword evidence="10" id="KW-1185">Reference proteome</keyword>
<keyword evidence="7" id="KW-0732">Signal</keyword>
<dbReference type="Proteomes" id="UP000193685">
    <property type="component" value="Unassembled WGS sequence"/>
</dbReference>
<evidence type="ECO:0000256" key="7">
    <source>
        <dbReference type="SAM" id="SignalP"/>
    </source>
</evidence>
<dbReference type="OMA" id="PSHKLLW"/>
<name>A0A1Y2FK08_PROLT</name>
<protein>
    <recommendedName>
        <fullName evidence="8">Cardiolipin synthase N-terminal domain-containing protein</fullName>
    </recommendedName>
</protein>
<keyword evidence="3 6" id="KW-0812">Transmembrane</keyword>
<dbReference type="OrthoDB" id="5193244at2759"/>
<gene>
    <name evidence="9" type="ORF">BCR37DRAFT_391893</name>
</gene>
<evidence type="ECO:0000256" key="5">
    <source>
        <dbReference type="ARBA" id="ARBA00023136"/>
    </source>
</evidence>
<feature type="signal peptide" evidence="7">
    <location>
        <begin position="1"/>
        <end position="16"/>
    </location>
</feature>
<evidence type="ECO:0000313" key="10">
    <source>
        <dbReference type="Proteomes" id="UP000193685"/>
    </source>
</evidence>
<keyword evidence="5 6" id="KW-0472">Membrane</keyword>
<dbReference type="GeneID" id="63787665"/>
<dbReference type="Pfam" id="PF13396">
    <property type="entry name" value="PLDc_N"/>
    <property type="match status" value="1"/>
</dbReference>
<comment type="caution">
    <text evidence="9">The sequence shown here is derived from an EMBL/GenBank/DDBJ whole genome shotgun (WGS) entry which is preliminary data.</text>
</comment>
<keyword evidence="2" id="KW-1003">Cell membrane</keyword>
<proteinExistence type="predicted"/>
<evidence type="ECO:0000256" key="6">
    <source>
        <dbReference type="SAM" id="Phobius"/>
    </source>
</evidence>
<accession>A0A1Y2FK08</accession>
<dbReference type="GO" id="GO:0005886">
    <property type="term" value="C:plasma membrane"/>
    <property type="evidence" value="ECO:0007669"/>
    <property type="project" value="UniProtKB-SubCell"/>
</dbReference>
<comment type="subcellular location">
    <subcellularLocation>
        <location evidence="1">Cell membrane</location>
        <topology evidence="1">Multi-pass membrane protein</topology>
    </subcellularLocation>
</comment>
<evidence type="ECO:0000259" key="8">
    <source>
        <dbReference type="Pfam" id="PF13396"/>
    </source>
</evidence>
<dbReference type="EMBL" id="MCFI01000006">
    <property type="protein sequence ID" value="ORY84303.1"/>
    <property type="molecule type" value="Genomic_DNA"/>
</dbReference>
<evidence type="ECO:0000256" key="4">
    <source>
        <dbReference type="ARBA" id="ARBA00022989"/>
    </source>
</evidence>
<dbReference type="InterPro" id="IPR027379">
    <property type="entry name" value="CLS_N"/>
</dbReference>
<sequence length="98" mass="10681">MNQLILIASLISFAVAAPTATGHHGNAVNYGTGGGIIGFLVLLLDIYIFLELFKSSRPGTHKLLWALAVFFFPILGAALYFLFADRAKYNNYSAIEEV</sequence>
<organism evidence="9 10">
    <name type="scientific">Protomyces lactucae-debilis</name>
    <dbReference type="NCBI Taxonomy" id="2754530"/>
    <lineage>
        <taxon>Eukaryota</taxon>
        <taxon>Fungi</taxon>
        <taxon>Dikarya</taxon>
        <taxon>Ascomycota</taxon>
        <taxon>Taphrinomycotina</taxon>
        <taxon>Taphrinomycetes</taxon>
        <taxon>Taphrinales</taxon>
        <taxon>Protomycetaceae</taxon>
        <taxon>Protomyces</taxon>
    </lineage>
</organism>
<feature type="chain" id="PRO_5013277026" description="Cardiolipin synthase N-terminal domain-containing protein" evidence="7">
    <location>
        <begin position="17"/>
        <end position="98"/>
    </location>
</feature>
<evidence type="ECO:0000256" key="1">
    <source>
        <dbReference type="ARBA" id="ARBA00004651"/>
    </source>
</evidence>
<dbReference type="RefSeq" id="XP_040726321.1">
    <property type="nucleotide sequence ID" value="XM_040871066.1"/>
</dbReference>
<feature type="transmembrane region" description="Helical" evidence="6">
    <location>
        <begin position="32"/>
        <end position="50"/>
    </location>
</feature>
<evidence type="ECO:0000256" key="2">
    <source>
        <dbReference type="ARBA" id="ARBA00022475"/>
    </source>
</evidence>
<feature type="domain" description="Cardiolipin synthase N-terminal" evidence="8">
    <location>
        <begin position="44"/>
        <end position="83"/>
    </location>
</feature>
<reference evidence="9 10" key="1">
    <citation type="submission" date="2016-07" db="EMBL/GenBank/DDBJ databases">
        <title>Pervasive Adenine N6-methylation of Active Genes in Fungi.</title>
        <authorList>
            <consortium name="DOE Joint Genome Institute"/>
            <person name="Mondo S.J."/>
            <person name="Dannebaum R.O."/>
            <person name="Kuo R.C."/>
            <person name="Labutti K."/>
            <person name="Haridas S."/>
            <person name="Kuo A."/>
            <person name="Salamov A."/>
            <person name="Ahrendt S.R."/>
            <person name="Lipzen A."/>
            <person name="Sullivan W."/>
            <person name="Andreopoulos W.B."/>
            <person name="Clum A."/>
            <person name="Lindquist E."/>
            <person name="Daum C."/>
            <person name="Ramamoorthy G.K."/>
            <person name="Gryganskyi A."/>
            <person name="Culley D."/>
            <person name="Magnuson J.K."/>
            <person name="James T.Y."/>
            <person name="O'Malley M.A."/>
            <person name="Stajich J.E."/>
            <person name="Spatafora J.W."/>
            <person name="Visel A."/>
            <person name="Grigoriev I.V."/>
        </authorList>
    </citation>
    <scope>NUCLEOTIDE SEQUENCE [LARGE SCALE GENOMIC DNA]</scope>
    <source>
        <strain evidence="9 10">12-1054</strain>
    </source>
</reference>
<feature type="transmembrane region" description="Helical" evidence="6">
    <location>
        <begin position="62"/>
        <end position="83"/>
    </location>
</feature>
<keyword evidence="4 6" id="KW-1133">Transmembrane helix</keyword>
<dbReference type="AlphaFoldDB" id="A0A1Y2FK08"/>
<evidence type="ECO:0000256" key="3">
    <source>
        <dbReference type="ARBA" id="ARBA00022692"/>
    </source>
</evidence>